<protein>
    <recommendedName>
        <fullName evidence="8">Putative manganese efflux pump MntP</fullName>
    </recommendedName>
</protein>
<name>A0ABY4RGW5_9BACL</name>
<reference evidence="9" key="1">
    <citation type="submission" date="2018-02" db="EMBL/GenBank/DDBJ databases">
        <authorList>
            <person name="Kim S.-K."/>
            <person name="Jung H.-I."/>
            <person name="Lee S.-W."/>
        </authorList>
    </citation>
    <scope>NUCLEOTIDE SEQUENCE</scope>
    <source>
        <strain evidence="9">SK3146</strain>
    </source>
</reference>
<dbReference type="InterPro" id="IPR003810">
    <property type="entry name" value="Mntp/YtaF"/>
</dbReference>
<feature type="transmembrane region" description="Helical" evidence="8">
    <location>
        <begin position="111"/>
        <end position="130"/>
    </location>
</feature>
<keyword evidence="4 8" id="KW-1133">Transmembrane helix</keyword>
<keyword evidence="1 8" id="KW-0813">Transport</keyword>
<feature type="transmembrane region" description="Helical" evidence="8">
    <location>
        <begin position="164"/>
        <end position="184"/>
    </location>
</feature>
<evidence type="ECO:0000256" key="3">
    <source>
        <dbReference type="ARBA" id="ARBA00022692"/>
    </source>
</evidence>
<evidence type="ECO:0000256" key="6">
    <source>
        <dbReference type="ARBA" id="ARBA00023136"/>
    </source>
</evidence>
<gene>
    <name evidence="9" type="primary">mntP_2</name>
    <name evidence="8" type="synonym">mntP</name>
    <name evidence="9" type="ORF">SK3146_00609</name>
</gene>
<evidence type="ECO:0000256" key="2">
    <source>
        <dbReference type="ARBA" id="ARBA00022475"/>
    </source>
</evidence>
<evidence type="ECO:0000313" key="10">
    <source>
        <dbReference type="Proteomes" id="UP001057134"/>
    </source>
</evidence>
<keyword evidence="10" id="KW-1185">Reference proteome</keyword>
<feature type="transmembrane region" description="Helical" evidence="8">
    <location>
        <begin position="43"/>
        <end position="65"/>
    </location>
</feature>
<dbReference type="Proteomes" id="UP001057134">
    <property type="component" value="Chromosome"/>
</dbReference>
<dbReference type="Pfam" id="PF02659">
    <property type="entry name" value="Mntp"/>
    <property type="match status" value="1"/>
</dbReference>
<evidence type="ECO:0000256" key="1">
    <source>
        <dbReference type="ARBA" id="ARBA00022448"/>
    </source>
</evidence>
<dbReference type="InterPro" id="IPR022929">
    <property type="entry name" value="Put_MntP"/>
</dbReference>
<keyword evidence="6 8" id="KW-0472">Membrane</keyword>
<keyword evidence="7 8" id="KW-0464">Manganese</keyword>
<accession>A0ABY4RGW5</accession>
<keyword evidence="2 8" id="KW-1003">Cell membrane</keyword>
<dbReference type="PANTHER" id="PTHR35529">
    <property type="entry name" value="MANGANESE EFFLUX PUMP MNTP-RELATED"/>
    <property type="match status" value="1"/>
</dbReference>
<comment type="subcellular location">
    <subcellularLocation>
        <location evidence="8">Cell membrane</location>
        <topology evidence="8">Multi-pass membrane protein</topology>
    </subcellularLocation>
</comment>
<comment type="function">
    <text evidence="8">Probably functions as a manganese efflux pump.</text>
</comment>
<evidence type="ECO:0000313" key="9">
    <source>
        <dbReference type="EMBL" id="UQZ81453.1"/>
    </source>
</evidence>
<dbReference type="HAMAP" id="MF_01521">
    <property type="entry name" value="MntP_pump"/>
    <property type="match status" value="1"/>
</dbReference>
<comment type="similarity">
    <text evidence="8">Belongs to the MntP (TC 9.B.29) family.</text>
</comment>
<feature type="transmembrane region" description="Helical" evidence="8">
    <location>
        <begin position="136"/>
        <end position="157"/>
    </location>
</feature>
<feature type="transmembrane region" description="Helical" evidence="8">
    <location>
        <begin position="12"/>
        <end position="31"/>
    </location>
</feature>
<feature type="transmembrane region" description="Helical" evidence="8">
    <location>
        <begin position="71"/>
        <end position="90"/>
    </location>
</feature>
<reference evidence="9" key="2">
    <citation type="journal article" date="2021" name="J Anim Sci Technol">
        <title>Complete genome sequence of Paenibacillus konkukensis sp. nov. SK3146 as a potential probiotic strain.</title>
        <authorList>
            <person name="Jung H.I."/>
            <person name="Park S."/>
            <person name="Niu K.M."/>
            <person name="Lee S.W."/>
            <person name="Kothari D."/>
            <person name="Yi K.J."/>
            <person name="Kim S.K."/>
        </authorList>
    </citation>
    <scope>NUCLEOTIDE SEQUENCE</scope>
    <source>
        <strain evidence="9">SK3146</strain>
    </source>
</reference>
<keyword evidence="3 8" id="KW-0812">Transmembrane</keyword>
<keyword evidence="5 8" id="KW-0406">Ion transport</keyword>
<dbReference type="PANTHER" id="PTHR35529:SF1">
    <property type="entry name" value="MANGANESE EFFLUX PUMP MNTP-RELATED"/>
    <property type="match status" value="1"/>
</dbReference>
<dbReference type="EMBL" id="CP027059">
    <property type="protein sequence ID" value="UQZ81453.1"/>
    <property type="molecule type" value="Genomic_DNA"/>
</dbReference>
<evidence type="ECO:0000256" key="4">
    <source>
        <dbReference type="ARBA" id="ARBA00022989"/>
    </source>
</evidence>
<evidence type="ECO:0000256" key="5">
    <source>
        <dbReference type="ARBA" id="ARBA00023065"/>
    </source>
</evidence>
<evidence type="ECO:0000256" key="7">
    <source>
        <dbReference type="ARBA" id="ARBA00023211"/>
    </source>
</evidence>
<sequence>MDYMEQSSFLSLLILALAMGMDAFSLGLGFGMMRLHWKKISEISAAVGVFHLLMPLIGIGIGMYVKMFVGSFVIRIGALLLIGLGLMIVYHSVSNRNTRSTPLIPLHGWRILVFALGASIDALSAGLGLGMLNLDIWLTVTLIGLSGALLTAAGLFLGQHFRGIFGEYAETAGGVILIAFGLRWF</sequence>
<organism evidence="9 10">
    <name type="scientific">Paenibacillus konkukensis</name>
    <dbReference type="NCBI Taxonomy" id="2020716"/>
    <lineage>
        <taxon>Bacteria</taxon>
        <taxon>Bacillati</taxon>
        <taxon>Bacillota</taxon>
        <taxon>Bacilli</taxon>
        <taxon>Bacillales</taxon>
        <taxon>Paenibacillaceae</taxon>
        <taxon>Paenibacillus</taxon>
    </lineage>
</organism>
<evidence type="ECO:0000256" key="8">
    <source>
        <dbReference type="HAMAP-Rule" id="MF_01521"/>
    </source>
</evidence>
<proteinExistence type="inferred from homology"/>